<dbReference type="Proteomes" id="UP001155110">
    <property type="component" value="Unassembled WGS sequence"/>
</dbReference>
<protein>
    <submittedName>
        <fullName evidence="3">Uncharacterized protein</fullName>
    </submittedName>
</protein>
<organism evidence="3 4">
    <name type="scientific">Salinibacter ruber</name>
    <dbReference type="NCBI Taxonomy" id="146919"/>
    <lineage>
        <taxon>Bacteria</taxon>
        <taxon>Pseudomonadati</taxon>
        <taxon>Rhodothermota</taxon>
        <taxon>Rhodothermia</taxon>
        <taxon>Rhodothermales</taxon>
        <taxon>Salinibacteraceae</taxon>
        <taxon>Salinibacter</taxon>
    </lineage>
</organism>
<evidence type="ECO:0000256" key="1">
    <source>
        <dbReference type="SAM" id="MobiDB-lite"/>
    </source>
</evidence>
<keyword evidence="2" id="KW-0732">Signal</keyword>
<comment type="caution">
    <text evidence="3">The sequence shown here is derived from an EMBL/GenBank/DDBJ whole genome shotgun (WGS) entry which is preliminary data.</text>
</comment>
<gene>
    <name evidence="3" type="ORF">GGP99_000234</name>
</gene>
<evidence type="ECO:0000313" key="3">
    <source>
        <dbReference type="EMBL" id="MCS4156303.1"/>
    </source>
</evidence>
<proteinExistence type="predicted"/>
<dbReference type="AlphaFoldDB" id="A0AAW5P2Z9"/>
<dbReference type="RefSeq" id="WP_259120201.1">
    <property type="nucleotide sequence ID" value="NZ_JANTZK010000002.1"/>
</dbReference>
<evidence type="ECO:0000256" key="2">
    <source>
        <dbReference type="SAM" id="SignalP"/>
    </source>
</evidence>
<dbReference type="EMBL" id="JANTZM010000001">
    <property type="protein sequence ID" value="MCS4156303.1"/>
    <property type="molecule type" value="Genomic_DNA"/>
</dbReference>
<evidence type="ECO:0000313" key="4">
    <source>
        <dbReference type="Proteomes" id="UP001155110"/>
    </source>
</evidence>
<feature type="signal peptide" evidence="2">
    <location>
        <begin position="1"/>
        <end position="19"/>
    </location>
</feature>
<name>A0AAW5P2Z9_9BACT</name>
<sequence>MGIGLGVLLLLLVVLPACSDDPILGPSDGAPEEGGSYSTLDRLSPPATAVDSSQSSSKTDSTTTNPARF</sequence>
<feature type="chain" id="PRO_5043633183" evidence="2">
    <location>
        <begin position="20"/>
        <end position="69"/>
    </location>
</feature>
<reference evidence="3" key="1">
    <citation type="submission" date="2022-08" db="EMBL/GenBank/DDBJ databases">
        <title>Genomic Encyclopedia of Type Strains, Phase V (KMG-V): Genome sequencing to study the core and pangenomes of soil and plant-associated prokaryotes.</title>
        <authorList>
            <person name="Whitman W."/>
        </authorList>
    </citation>
    <scope>NUCLEOTIDE SEQUENCE</scope>
    <source>
        <strain evidence="3">SP3002</strain>
    </source>
</reference>
<feature type="region of interest" description="Disordered" evidence="1">
    <location>
        <begin position="22"/>
        <end position="69"/>
    </location>
</feature>
<feature type="compositionally biased region" description="Low complexity" evidence="1">
    <location>
        <begin position="52"/>
        <end position="69"/>
    </location>
</feature>
<accession>A0AAW5P2Z9</accession>